<dbReference type="InterPro" id="IPR012681">
    <property type="entry name" value="NCS1"/>
</dbReference>
<evidence type="ECO:0000256" key="5">
    <source>
        <dbReference type="ARBA" id="ARBA00023136"/>
    </source>
</evidence>
<feature type="compositionally biased region" description="Basic and acidic residues" evidence="6">
    <location>
        <begin position="546"/>
        <end position="556"/>
    </location>
</feature>
<keyword evidence="5 7" id="KW-0472">Membrane</keyword>
<feature type="transmembrane region" description="Helical" evidence="7">
    <location>
        <begin position="296"/>
        <end position="319"/>
    </location>
</feature>
<feature type="transmembrane region" description="Helical" evidence="7">
    <location>
        <begin position="215"/>
        <end position="235"/>
    </location>
</feature>
<evidence type="ECO:0000256" key="1">
    <source>
        <dbReference type="ARBA" id="ARBA00004141"/>
    </source>
</evidence>
<evidence type="ECO:0000256" key="6">
    <source>
        <dbReference type="SAM" id="MobiDB-lite"/>
    </source>
</evidence>
<proteinExistence type="inferred from homology"/>
<dbReference type="Gene3D" id="1.10.4160.10">
    <property type="entry name" value="Hydantoin permease"/>
    <property type="match status" value="1"/>
</dbReference>
<evidence type="ECO:0000313" key="8">
    <source>
        <dbReference type="EMBL" id="KAJ9138180.1"/>
    </source>
</evidence>
<dbReference type="Pfam" id="PF02133">
    <property type="entry name" value="Transp_cyt_pur"/>
    <property type="match status" value="1"/>
</dbReference>
<evidence type="ECO:0000256" key="2">
    <source>
        <dbReference type="ARBA" id="ARBA00008974"/>
    </source>
</evidence>
<feature type="region of interest" description="Disordered" evidence="6">
    <location>
        <begin position="541"/>
        <end position="562"/>
    </location>
</feature>
<comment type="caution">
    <text evidence="8">The sequence shown here is derived from an EMBL/GenBank/DDBJ whole genome shotgun (WGS) entry which is preliminary data.</text>
</comment>
<evidence type="ECO:0000256" key="4">
    <source>
        <dbReference type="ARBA" id="ARBA00022989"/>
    </source>
</evidence>
<reference evidence="8" key="1">
    <citation type="submission" date="2022-07" db="EMBL/GenBank/DDBJ databases">
        <title>Fungi with potential for degradation of polypropylene.</title>
        <authorList>
            <person name="Gostincar C."/>
        </authorList>
    </citation>
    <scope>NUCLEOTIDE SEQUENCE</scope>
    <source>
        <strain evidence="8">EXF-13308</strain>
    </source>
</reference>
<dbReference type="PANTHER" id="PTHR30618">
    <property type="entry name" value="NCS1 FAMILY PURINE/PYRIMIDINE TRANSPORTER"/>
    <property type="match status" value="1"/>
</dbReference>
<dbReference type="AlphaFoldDB" id="A0AA38RI37"/>
<feature type="transmembrane region" description="Helical" evidence="7">
    <location>
        <begin position="384"/>
        <end position="407"/>
    </location>
</feature>
<dbReference type="InterPro" id="IPR001248">
    <property type="entry name" value="Pur-cyt_permease"/>
</dbReference>
<evidence type="ECO:0000313" key="9">
    <source>
        <dbReference type="Proteomes" id="UP001174694"/>
    </source>
</evidence>
<keyword evidence="4 7" id="KW-1133">Transmembrane helix</keyword>
<dbReference type="FunFam" id="1.10.4160.10:FF:000001">
    <property type="entry name" value="Uracil permease, putative"/>
    <property type="match status" value="1"/>
</dbReference>
<protein>
    <submittedName>
        <fullName evidence="8">Uracil permease</fullName>
    </submittedName>
</protein>
<evidence type="ECO:0000256" key="7">
    <source>
        <dbReference type="SAM" id="Phobius"/>
    </source>
</evidence>
<accession>A0AA38RI37</accession>
<dbReference type="EMBL" id="JANBVO010000031">
    <property type="protein sequence ID" value="KAJ9138180.1"/>
    <property type="molecule type" value="Genomic_DNA"/>
</dbReference>
<dbReference type="PANTHER" id="PTHR30618:SF0">
    <property type="entry name" value="PURINE-URACIL PERMEASE NCS1"/>
    <property type="match status" value="1"/>
</dbReference>
<feature type="transmembrane region" description="Helical" evidence="7">
    <location>
        <begin position="339"/>
        <end position="364"/>
    </location>
</feature>
<name>A0AA38RI37_9PEZI</name>
<feature type="transmembrane region" description="Helical" evidence="7">
    <location>
        <begin position="255"/>
        <end position="275"/>
    </location>
</feature>
<feature type="transmembrane region" description="Helical" evidence="7">
    <location>
        <begin position="190"/>
        <end position="208"/>
    </location>
</feature>
<organism evidence="8 9">
    <name type="scientific">Pleurostoma richardsiae</name>
    <dbReference type="NCBI Taxonomy" id="41990"/>
    <lineage>
        <taxon>Eukaryota</taxon>
        <taxon>Fungi</taxon>
        <taxon>Dikarya</taxon>
        <taxon>Ascomycota</taxon>
        <taxon>Pezizomycotina</taxon>
        <taxon>Sordariomycetes</taxon>
        <taxon>Sordariomycetidae</taxon>
        <taxon>Calosphaeriales</taxon>
        <taxon>Pleurostomataceae</taxon>
        <taxon>Pleurostoma</taxon>
    </lineage>
</organism>
<comment type="subcellular location">
    <subcellularLocation>
        <location evidence="1">Membrane</location>
        <topology evidence="1">Multi-pass membrane protein</topology>
    </subcellularLocation>
</comment>
<dbReference type="GO" id="GO:0005886">
    <property type="term" value="C:plasma membrane"/>
    <property type="evidence" value="ECO:0007669"/>
    <property type="project" value="TreeGrafter"/>
</dbReference>
<dbReference type="NCBIfam" id="TIGR00800">
    <property type="entry name" value="ncs1"/>
    <property type="match status" value="1"/>
</dbReference>
<dbReference type="InterPro" id="IPR045225">
    <property type="entry name" value="Uracil/uridine/allantoin_perm"/>
</dbReference>
<feature type="transmembrane region" description="Helical" evidence="7">
    <location>
        <begin position="130"/>
        <end position="152"/>
    </location>
</feature>
<keyword evidence="3 7" id="KW-0812">Transmembrane</keyword>
<evidence type="ECO:0000256" key="3">
    <source>
        <dbReference type="ARBA" id="ARBA00022692"/>
    </source>
</evidence>
<dbReference type="GO" id="GO:0015205">
    <property type="term" value="F:nucleobase transmembrane transporter activity"/>
    <property type="evidence" value="ECO:0007669"/>
    <property type="project" value="TreeGrafter"/>
</dbReference>
<gene>
    <name evidence="8" type="ORF">NKR23_g8662</name>
</gene>
<comment type="similarity">
    <text evidence="2">Belongs to the purine-cytosine permease (2.A.39) family.</text>
</comment>
<dbReference type="CDD" id="cd11482">
    <property type="entry name" value="SLC-NCS1sbd_NRT1-like"/>
    <property type="match status" value="1"/>
</dbReference>
<feature type="transmembrane region" description="Helical" evidence="7">
    <location>
        <begin position="413"/>
        <end position="432"/>
    </location>
</feature>
<feature type="transmembrane region" description="Helical" evidence="7">
    <location>
        <begin position="453"/>
        <end position="475"/>
    </location>
</feature>
<keyword evidence="9" id="KW-1185">Reference proteome</keyword>
<dbReference type="Proteomes" id="UP001174694">
    <property type="component" value="Unassembled WGS sequence"/>
</dbReference>
<sequence>MFTSSEIRQRGHAAKEKVHARLTEPRSWLLPKQESSIAPPDVWTNADQDPVPVEKQTWKASAFITYWYSDLVTISTWTAASSIVATGLTATDAILITLVAAICNAIPTVLNGAIGSELHIPFPIAARASFGYWFSYFAVISRGILALFWFGVQSANGGACVKQMLIAIWPSFKTLTNHLPSSAGTTTQGMISYFLYWLIQLPLLLIPTHKLQYMFLVKTILVSPMALAMVIWITVRAGGSGTFFYQPATVHGSTRAWLWLSNLTSVTGGYSTLVVNIPDFSRFSKTRGAQVWQLPFIPFFKVLVGVFGILSASASKQIYGTTYWNPMDIVAQWQGSSGGRAAAFFCAAIWLLAQISVNISGNAISFANDITSLLPRYFNIRRGVIFASLMGGWALCPWIIVASAQAFLNFMSAYAIFMAPIGGILFCDYWLVKRRKYDVPALYNPRGIYRYWYGINWRALVATFVTIVPLLPALAKKVTPNNVHIDLGLQHLFTFNWLYGFFLSVTLYYFLNYFFPDKTTLIDQVVPGYRTVVQGVEEDLESQAASEKERESKADAESQPGRVLARELGAVAVP</sequence>
<feature type="transmembrane region" description="Helical" evidence="7">
    <location>
        <begin position="495"/>
        <end position="515"/>
    </location>
</feature>